<evidence type="ECO:0000313" key="3">
    <source>
        <dbReference type="EMBL" id="STZ67040.1"/>
    </source>
</evidence>
<dbReference type="PANTHER" id="PTHR34068:SF2">
    <property type="entry name" value="UPF0145 PROTEIN SCO3412"/>
    <property type="match status" value="1"/>
</dbReference>
<protein>
    <submittedName>
        <fullName evidence="3">Domain of uncharacterized function (DUF74)</fullName>
    </submittedName>
</protein>
<reference evidence="3 4" key="1">
    <citation type="submission" date="2018-06" db="EMBL/GenBank/DDBJ databases">
        <authorList>
            <consortium name="Pathogen Informatics"/>
            <person name="Doyle S."/>
        </authorList>
    </citation>
    <scope>NUCLEOTIDE SEQUENCE [LARGE SCALE GENOMIC DNA]</scope>
    <source>
        <strain evidence="3 4">NCTC10660</strain>
    </source>
</reference>
<evidence type="ECO:0000256" key="1">
    <source>
        <dbReference type="ARBA" id="ARBA00010751"/>
    </source>
</evidence>
<dbReference type="AlphaFoldDB" id="A0A378TXZ6"/>
<comment type="similarity">
    <text evidence="1">Belongs to the UPF0145 family.</text>
</comment>
<evidence type="ECO:0000256" key="2">
    <source>
        <dbReference type="SAM" id="Phobius"/>
    </source>
</evidence>
<feature type="transmembrane region" description="Helical" evidence="2">
    <location>
        <begin position="12"/>
        <end position="30"/>
    </location>
</feature>
<dbReference type="InterPro" id="IPR035439">
    <property type="entry name" value="UPF0145_dom_sf"/>
</dbReference>
<proteinExistence type="inferred from homology"/>
<dbReference type="Gene3D" id="3.30.110.70">
    <property type="entry name" value="Hypothetical protein apc22750. Chain B"/>
    <property type="match status" value="1"/>
</dbReference>
<gene>
    <name evidence="3" type="ORF">NCTC10660_00509</name>
</gene>
<keyword evidence="2" id="KW-1133">Transmembrane helix</keyword>
<dbReference type="EMBL" id="UGQW01000002">
    <property type="protein sequence ID" value="STZ67040.1"/>
    <property type="molecule type" value="Genomic_DNA"/>
</dbReference>
<dbReference type="Pfam" id="PF01906">
    <property type="entry name" value="YbjQ_1"/>
    <property type="match status" value="1"/>
</dbReference>
<dbReference type="InterPro" id="IPR002765">
    <property type="entry name" value="UPF0145_YbjQ-like"/>
</dbReference>
<evidence type="ECO:0000313" key="4">
    <source>
        <dbReference type="Proteomes" id="UP000254927"/>
    </source>
</evidence>
<dbReference type="SUPFAM" id="SSF117782">
    <property type="entry name" value="YbjQ-like"/>
    <property type="match status" value="1"/>
</dbReference>
<name>A0A378TXZ6_NEIEL</name>
<organism evidence="3 4">
    <name type="scientific">Neisseria elongata</name>
    <dbReference type="NCBI Taxonomy" id="495"/>
    <lineage>
        <taxon>Bacteria</taxon>
        <taxon>Pseudomonadati</taxon>
        <taxon>Pseudomonadota</taxon>
        <taxon>Betaproteobacteria</taxon>
        <taxon>Neisseriales</taxon>
        <taxon>Neisseriaceae</taxon>
        <taxon>Neisseria</taxon>
    </lineage>
</organism>
<dbReference type="Proteomes" id="UP000254927">
    <property type="component" value="Unassembled WGS sequence"/>
</dbReference>
<keyword evidence="2" id="KW-0812">Transmembrane</keyword>
<sequence>MSNDNDEFSVILLLIYLWPVWLLIITYFTGRHIERKHYADIEAREAALRHIMVIPVKKPPQDFSSGDLVYAGVVVSSDYFRRMLAAFRNFFGGNIRSYETLLDRARREAVLRLKEQAAAKGANAVLNFKLETASLGNIHQPQQGGAVGTVEVLAYGTAGRLSQPAQTPHQ</sequence>
<accession>A0A378TXZ6</accession>
<dbReference type="PANTHER" id="PTHR34068">
    <property type="entry name" value="UPF0145 PROTEIN YBJQ"/>
    <property type="match status" value="1"/>
</dbReference>
<keyword evidence="2" id="KW-0472">Membrane</keyword>